<proteinExistence type="predicted"/>
<comment type="caution">
    <text evidence="1">The sequence shown here is derived from an EMBL/GenBank/DDBJ whole genome shotgun (WGS) entry which is preliminary data.</text>
</comment>
<keyword evidence="2" id="KW-1185">Reference proteome</keyword>
<organism evidence="1 2">
    <name type="scientific">Trifolium medium</name>
    <dbReference type="NCBI Taxonomy" id="97028"/>
    <lineage>
        <taxon>Eukaryota</taxon>
        <taxon>Viridiplantae</taxon>
        <taxon>Streptophyta</taxon>
        <taxon>Embryophyta</taxon>
        <taxon>Tracheophyta</taxon>
        <taxon>Spermatophyta</taxon>
        <taxon>Magnoliopsida</taxon>
        <taxon>eudicotyledons</taxon>
        <taxon>Gunneridae</taxon>
        <taxon>Pentapetalae</taxon>
        <taxon>rosids</taxon>
        <taxon>fabids</taxon>
        <taxon>Fabales</taxon>
        <taxon>Fabaceae</taxon>
        <taxon>Papilionoideae</taxon>
        <taxon>50 kb inversion clade</taxon>
        <taxon>NPAAA clade</taxon>
        <taxon>Hologalegina</taxon>
        <taxon>IRL clade</taxon>
        <taxon>Trifolieae</taxon>
        <taxon>Trifolium</taxon>
    </lineage>
</organism>
<sequence>MPALYEKLFSDVNIKL</sequence>
<protein>
    <submittedName>
        <fullName evidence="1">Uncharacterized protein</fullName>
    </submittedName>
</protein>
<evidence type="ECO:0000313" key="1">
    <source>
        <dbReference type="EMBL" id="MCI50441.1"/>
    </source>
</evidence>
<name>A0A392SNI3_9FABA</name>
<dbReference type="EMBL" id="LXQA010416800">
    <property type="protein sequence ID" value="MCI50441.1"/>
    <property type="molecule type" value="Genomic_DNA"/>
</dbReference>
<evidence type="ECO:0000313" key="2">
    <source>
        <dbReference type="Proteomes" id="UP000265520"/>
    </source>
</evidence>
<accession>A0A392SNI3</accession>
<dbReference type="Proteomes" id="UP000265520">
    <property type="component" value="Unassembled WGS sequence"/>
</dbReference>
<reference evidence="1 2" key="1">
    <citation type="journal article" date="2018" name="Front. Plant Sci.">
        <title>Red Clover (Trifolium pratense) and Zigzag Clover (T. medium) - A Picture of Genomic Similarities and Differences.</title>
        <authorList>
            <person name="Dluhosova J."/>
            <person name="Istvanek J."/>
            <person name="Nedelnik J."/>
            <person name="Repkova J."/>
        </authorList>
    </citation>
    <scope>NUCLEOTIDE SEQUENCE [LARGE SCALE GENOMIC DNA]</scope>
    <source>
        <strain evidence="2">cv. 10/8</strain>
        <tissue evidence="1">Leaf</tissue>
    </source>
</reference>
<dbReference type="AlphaFoldDB" id="A0A392SNI3"/>
<feature type="non-terminal residue" evidence="1">
    <location>
        <position position="16"/>
    </location>
</feature>